<name>A0AAE0GSG7_9CHLO</name>
<evidence type="ECO:0000256" key="7">
    <source>
        <dbReference type="SAM" id="MobiDB-lite"/>
    </source>
</evidence>
<evidence type="ECO:0000256" key="4">
    <source>
        <dbReference type="ARBA" id="ARBA00022833"/>
    </source>
</evidence>
<dbReference type="PANTHER" id="PTHR31447:SF0">
    <property type="entry name" value="HYDROXYPROLINE-RICH GLYCOPROTEIN FAMILY PROTEIN"/>
    <property type="match status" value="1"/>
</dbReference>
<feature type="compositionally biased region" description="Basic and acidic residues" evidence="7">
    <location>
        <begin position="250"/>
        <end position="266"/>
    </location>
</feature>
<dbReference type="CDD" id="cd00590">
    <property type="entry name" value="RRM_SF"/>
    <property type="match status" value="2"/>
</dbReference>
<keyword evidence="2" id="KW-0479">Metal-binding</keyword>
<dbReference type="GO" id="GO:0006402">
    <property type="term" value="P:mRNA catabolic process"/>
    <property type="evidence" value="ECO:0007669"/>
    <property type="project" value="InterPro"/>
</dbReference>
<feature type="domain" description="RanBP2-type" evidence="9">
    <location>
        <begin position="721"/>
        <end position="750"/>
    </location>
</feature>
<feature type="region of interest" description="Disordered" evidence="7">
    <location>
        <begin position="446"/>
        <end position="471"/>
    </location>
</feature>
<dbReference type="SUPFAM" id="SSF47323">
    <property type="entry name" value="Anticodon-binding domain of a subclass of class I aminoacyl-tRNA synthetases"/>
    <property type="match status" value="1"/>
</dbReference>
<comment type="similarity">
    <text evidence="1">Belongs to the alkB family.</text>
</comment>
<feature type="compositionally biased region" description="Acidic residues" evidence="7">
    <location>
        <begin position="1422"/>
        <end position="1431"/>
    </location>
</feature>
<feature type="compositionally biased region" description="Low complexity" evidence="7">
    <location>
        <begin position="1085"/>
        <end position="1098"/>
    </location>
</feature>
<evidence type="ECO:0000259" key="8">
    <source>
        <dbReference type="PROSITE" id="PS50102"/>
    </source>
</evidence>
<evidence type="ECO:0000256" key="2">
    <source>
        <dbReference type="ARBA" id="ARBA00022723"/>
    </source>
</evidence>
<keyword evidence="5" id="KW-0694">RNA-binding</keyword>
<feature type="domain" description="RRM" evidence="8">
    <location>
        <begin position="753"/>
        <end position="838"/>
    </location>
</feature>
<dbReference type="SMART" id="SM00360">
    <property type="entry name" value="RRM"/>
    <property type="match status" value="3"/>
</dbReference>
<feature type="region of interest" description="Disordered" evidence="7">
    <location>
        <begin position="1409"/>
        <end position="1453"/>
    </location>
</feature>
<dbReference type="InterPro" id="IPR009080">
    <property type="entry name" value="tRNAsynth_Ia_anticodon-bd"/>
</dbReference>
<reference evidence="10 11" key="1">
    <citation type="journal article" date="2015" name="Genome Biol. Evol.">
        <title>Comparative Genomics of a Bacterivorous Green Alga Reveals Evolutionary Causalities and Consequences of Phago-Mixotrophic Mode of Nutrition.</title>
        <authorList>
            <person name="Burns J.A."/>
            <person name="Paasch A."/>
            <person name="Narechania A."/>
            <person name="Kim E."/>
        </authorList>
    </citation>
    <scope>NUCLEOTIDE SEQUENCE [LARGE SCALE GENOMIC DNA]</scope>
    <source>
        <strain evidence="10 11">PLY_AMNH</strain>
    </source>
</reference>
<dbReference type="GO" id="GO:0003729">
    <property type="term" value="F:mRNA binding"/>
    <property type="evidence" value="ECO:0007669"/>
    <property type="project" value="InterPro"/>
</dbReference>
<evidence type="ECO:0000256" key="1">
    <source>
        <dbReference type="ARBA" id="ARBA00007879"/>
    </source>
</evidence>
<evidence type="ECO:0000256" key="5">
    <source>
        <dbReference type="PROSITE-ProRule" id="PRU00176"/>
    </source>
</evidence>
<dbReference type="Gene3D" id="3.30.70.330">
    <property type="match status" value="3"/>
</dbReference>
<dbReference type="InterPro" id="IPR000504">
    <property type="entry name" value="RRM_dom"/>
</dbReference>
<feature type="domain" description="RanBP2-type" evidence="9">
    <location>
        <begin position="1235"/>
        <end position="1266"/>
    </location>
</feature>
<dbReference type="SUPFAM" id="SSF54928">
    <property type="entry name" value="RNA-binding domain, RBD"/>
    <property type="match status" value="3"/>
</dbReference>
<feature type="region of interest" description="Disordered" evidence="7">
    <location>
        <begin position="220"/>
        <end position="381"/>
    </location>
</feature>
<proteinExistence type="inferred from homology"/>
<dbReference type="EMBL" id="LGRX02002730">
    <property type="protein sequence ID" value="KAK3283529.1"/>
    <property type="molecule type" value="Genomic_DNA"/>
</dbReference>
<feature type="compositionally biased region" description="Low complexity" evidence="7">
    <location>
        <begin position="343"/>
        <end position="353"/>
    </location>
</feature>
<evidence type="ECO:0000313" key="10">
    <source>
        <dbReference type="EMBL" id="KAK3283529.1"/>
    </source>
</evidence>
<dbReference type="GO" id="GO:0032451">
    <property type="term" value="F:demethylase activity"/>
    <property type="evidence" value="ECO:0007669"/>
    <property type="project" value="InterPro"/>
</dbReference>
<dbReference type="InterPro" id="IPR037151">
    <property type="entry name" value="AlkB-like_sf"/>
</dbReference>
<dbReference type="Pfam" id="PF13532">
    <property type="entry name" value="2OG-FeII_Oxy_2"/>
    <property type="match status" value="1"/>
</dbReference>
<accession>A0AAE0GSG7</accession>
<feature type="region of interest" description="Disordered" evidence="7">
    <location>
        <begin position="527"/>
        <end position="562"/>
    </location>
</feature>
<dbReference type="InterPro" id="IPR027450">
    <property type="entry name" value="AlkB-like"/>
</dbReference>
<dbReference type="GO" id="GO:0006418">
    <property type="term" value="P:tRNA aminoacylation for protein translation"/>
    <property type="evidence" value="ECO:0007669"/>
    <property type="project" value="InterPro"/>
</dbReference>
<evidence type="ECO:0000256" key="3">
    <source>
        <dbReference type="ARBA" id="ARBA00022771"/>
    </source>
</evidence>
<gene>
    <name evidence="10" type="ORF">CYMTET_8778</name>
</gene>
<comment type="caution">
    <text evidence="10">The sequence shown here is derived from an EMBL/GenBank/DDBJ whole genome shotgun (WGS) entry which is preliminary data.</text>
</comment>
<dbReference type="SUPFAM" id="SSF51197">
    <property type="entry name" value="Clavaminate synthase-like"/>
    <property type="match status" value="1"/>
</dbReference>
<feature type="domain" description="RRM" evidence="8">
    <location>
        <begin position="1128"/>
        <end position="1201"/>
    </location>
</feature>
<evidence type="ECO:0000256" key="6">
    <source>
        <dbReference type="PROSITE-ProRule" id="PRU00322"/>
    </source>
</evidence>
<evidence type="ECO:0000259" key="9">
    <source>
        <dbReference type="PROSITE" id="PS50199"/>
    </source>
</evidence>
<dbReference type="PROSITE" id="PS01358">
    <property type="entry name" value="ZF_RANBP2_1"/>
    <property type="match status" value="2"/>
</dbReference>
<feature type="compositionally biased region" description="Basic and acidic residues" evidence="7">
    <location>
        <begin position="1116"/>
        <end position="1126"/>
    </location>
</feature>
<organism evidence="10 11">
    <name type="scientific">Cymbomonas tetramitiformis</name>
    <dbReference type="NCBI Taxonomy" id="36881"/>
    <lineage>
        <taxon>Eukaryota</taxon>
        <taxon>Viridiplantae</taxon>
        <taxon>Chlorophyta</taxon>
        <taxon>Pyramimonadophyceae</taxon>
        <taxon>Pyramimonadales</taxon>
        <taxon>Pyramimonadaceae</taxon>
        <taxon>Cymbomonas</taxon>
    </lineage>
</organism>
<dbReference type="Gene3D" id="2.60.120.590">
    <property type="entry name" value="Alpha-ketoglutarate-dependent dioxygenase AlkB-like"/>
    <property type="match status" value="1"/>
</dbReference>
<dbReference type="InterPro" id="IPR012677">
    <property type="entry name" value="Nucleotide-bd_a/b_plait_sf"/>
</dbReference>
<dbReference type="GO" id="GO:0008270">
    <property type="term" value="F:zinc ion binding"/>
    <property type="evidence" value="ECO:0007669"/>
    <property type="project" value="UniProtKB-KW"/>
</dbReference>
<sequence length="1734" mass="188835">MSAYKAARTSSASFYFHRGLRKLILTVESQDSSCWCKMGPTVASCGRDENPDEFFSVIVSGITDIACDIPEAPARMLSMPMLACVQKLPPEEILLAAAAKANNLMDSVQRSSPQSTSSQLRAKAWETRARALCCLAELVEANRACTPQDLPCSPDKAPLKRSATKTREMYEDDSPMWDLWTAYCQLYQQEVACWKRFHEEQLIAYQRLLDQIACVDEEQGAALPGSPDKTPNEAPGKRPTCDASGGFRLRGADSTRQSSEHAEMASKGRVQRGAPGADPSAFVEEARAPRENNGPGGAMTDPGRSGSLQGAGAGGAHGTMRRSSARRTGESYTKAATAKPVTAGRSASLAAAAQPWEGASSAPNSDELSDADMSKSNSTPIVSAPGFMSGLASPAADKDEVCRKLDFSSEQVTLVTSSEEGGGVVEHSPTSSVASVRSLAKTAAADAPHKSFGNPPSLTNPAPAFEFGSGEWPSTAVTTRNLSVAAGSTAPTGADAKLPAVSYSLVVNEVPELPPTDTMCSKCQLATRSEDDPAPELAPGGSASGKHHRDEAAESDTGGEDLAQPQEQADRAAHKLLAPVSEDVVEADENAPEGSARSMTNARESNGVVESENDNAVVDVEIIRNLGHLPVLANPSASEEDNMLVEPCNYGHLAAEQDDEEREPRWADDEDEEYEEYGDWEESPETPFSDSVEGVHIDGDDGGGKSAQRDMVEEERKAELAAGSWECPVCREANPTALNDCRKCDYAYTPDGTKIFVGNLSDAVTEADLEEVFQRYSPKVEVNRMSRQSGFRYNFQGYAFVRLASAQAATDAIHALHHSTDALRNNQGKELSLKVASTRPVTWRSRTRRGYGSSEDCADLTEREIVERVVLREELRMEGKFARADSIRRELAAYGVDVSNGPVGTDAWWCLRDDPERWGDVKRNAQGNYAADPPPDSASSPPAPPDWICSHCNSANLGTRRLDCQRCQAIRPESGGWKCSTCEAANWHRRLYDCARCGARRPDCDSWNCNTCGATNPKTRRQTCRKCNTVRPGSRAWRCLGCDVLNSADTRLYNCFRCGEKRPEGGQVLSGRETMGDATAEDELGASSGGSSAPLPSSVQSEEDGKGHLQGDTSDDGYHTPPAEDGKTKVFVANLPRWWREADVASMFADFSPQDINVDVRGKSPFAFVQLPSRDEARRAIREINYSEVDGHTVRLELARLPKQHPRLGGWQCPGCNRSNPAALRVHCGRCGEIRPGSGAWKCDTCGAPNAVRHRNCFQCHQKCPGIRDPAGATIGAESSQEERSGEDYWADDSNGPSPPEDGTTRYNGEGDEGACRKEGDMEGRLTVFLYNLPRHYVEEDVFALFEPFQPQHVHIDRRKPFAFVKCASHDAASDAVLALNKEVVDNYVLSACFAHKELVWPGERYSPQRFTSPREKWSSLDEQEDSDTGELSDGHQPAAEHDEISPGPLSLEHEGVIKPQSHLAEAAPPQQFRCLQELRVLRGVTSQRMHGRTMCNSLMKGTVEGLEGHPPNLQVNILQGLHLYHELLSPIEQDGMVQLLRELQLLGEQHKLLGVTYDTSCRSARKKDPSSLHFGCFHSHKKPERGRQAEPVQEQVEAMPTDLRALAERLSVWEIMPHLPDSAVVHFYEKGDFTPPHLNHHDFKRPIVCISLLPGAEMVFGGKISALDEAADTAGGYDGPFRLPLPAGSCLVLNGNAANLAQHCVPAVNSPAILVTFRNMKPHIREKVHKANT</sequence>
<dbReference type="GO" id="GO:0004812">
    <property type="term" value="F:aminoacyl-tRNA ligase activity"/>
    <property type="evidence" value="ECO:0007669"/>
    <property type="project" value="InterPro"/>
</dbReference>
<dbReference type="InterPro" id="IPR035979">
    <property type="entry name" value="RBD_domain_sf"/>
</dbReference>
<dbReference type="Pfam" id="PF00076">
    <property type="entry name" value="RRM_1"/>
    <property type="match status" value="3"/>
</dbReference>
<feature type="domain" description="RRM" evidence="8">
    <location>
        <begin position="1326"/>
        <end position="1397"/>
    </location>
</feature>
<dbReference type="InterPro" id="IPR044842">
    <property type="entry name" value="ALKBH9B/ALKBH10B-like"/>
</dbReference>
<dbReference type="InterPro" id="IPR001876">
    <property type="entry name" value="Znf_RanBP2"/>
</dbReference>
<dbReference type="SMART" id="SM00547">
    <property type="entry name" value="ZnF_RBZ"/>
    <property type="match status" value="7"/>
</dbReference>
<dbReference type="PROSITE" id="PS50199">
    <property type="entry name" value="ZF_RANBP2_2"/>
    <property type="match status" value="2"/>
</dbReference>
<dbReference type="PROSITE" id="PS50102">
    <property type="entry name" value="RRM"/>
    <property type="match status" value="3"/>
</dbReference>
<protein>
    <submittedName>
        <fullName evidence="10">Uncharacterized protein</fullName>
    </submittedName>
</protein>
<dbReference type="GO" id="GO:0005524">
    <property type="term" value="F:ATP binding"/>
    <property type="evidence" value="ECO:0007669"/>
    <property type="project" value="InterPro"/>
</dbReference>
<feature type="region of interest" description="Disordered" evidence="7">
    <location>
        <begin position="579"/>
        <end position="612"/>
    </location>
</feature>
<dbReference type="Proteomes" id="UP001190700">
    <property type="component" value="Unassembled WGS sequence"/>
</dbReference>
<keyword evidence="11" id="KW-1185">Reference proteome</keyword>
<keyword evidence="4" id="KW-0862">Zinc</keyword>
<keyword evidence="3 6" id="KW-0863">Zinc-finger</keyword>
<evidence type="ECO:0000313" key="11">
    <source>
        <dbReference type="Proteomes" id="UP001190700"/>
    </source>
</evidence>
<feature type="region of interest" description="Disordered" evidence="7">
    <location>
        <begin position="1081"/>
        <end position="1126"/>
    </location>
</feature>
<dbReference type="PANTHER" id="PTHR31447">
    <property type="entry name" value="HYDROXYPROLINE-RICH GLYCOPROTEIN FAMILY PROTEIN-RELATED"/>
    <property type="match status" value="1"/>
</dbReference>
<dbReference type="Gene3D" id="1.20.120.1910">
    <property type="entry name" value="Cysteine-tRNA ligase, C-terminal anti-codon recognition domain"/>
    <property type="match status" value="1"/>
</dbReference>
<feature type="region of interest" description="Disordered" evidence="7">
    <location>
        <begin position="1272"/>
        <end position="1314"/>
    </location>
</feature>